<evidence type="ECO:0000313" key="3">
    <source>
        <dbReference type="EMBL" id="GBL90798.1"/>
    </source>
</evidence>
<keyword evidence="4" id="KW-1185">Reference proteome</keyword>
<gene>
    <name evidence="3" type="ORF">AVEN_269081_1</name>
</gene>
<dbReference type="AlphaFoldDB" id="A0A4Y2BFH5"/>
<feature type="chain" id="PRO_5021261315" description="DUF4817 domain-containing protein" evidence="2">
    <location>
        <begin position="19"/>
        <end position="135"/>
    </location>
</feature>
<accession>A0A4Y2BFH5</accession>
<dbReference type="EMBL" id="BGPR01083297">
    <property type="protein sequence ID" value="GBL90798.1"/>
    <property type="molecule type" value="Genomic_DNA"/>
</dbReference>
<proteinExistence type="predicted"/>
<protein>
    <recommendedName>
        <fullName evidence="5">DUF4817 domain-containing protein</fullName>
    </recommendedName>
</protein>
<evidence type="ECO:0008006" key="5">
    <source>
        <dbReference type="Google" id="ProtNLM"/>
    </source>
</evidence>
<evidence type="ECO:0000313" key="4">
    <source>
        <dbReference type="Proteomes" id="UP000499080"/>
    </source>
</evidence>
<keyword evidence="2" id="KW-0732">Signal</keyword>
<evidence type="ECO:0000256" key="1">
    <source>
        <dbReference type="SAM" id="MobiDB-lite"/>
    </source>
</evidence>
<comment type="caution">
    <text evidence="3">The sequence shown here is derived from an EMBL/GenBank/DDBJ whole genome shotgun (WGS) entry which is preliminary data.</text>
</comment>
<reference evidence="3 4" key="1">
    <citation type="journal article" date="2019" name="Sci. Rep.">
        <title>Orb-weaving spider Araneus ventricosus genome elucidates the spidroin gene catalogue.</title>
        <authorList>
            <person name="Kono N."/>
            <person name="Nakamura H."/>
            <person name="Ohtoshi R."/>
            <person name="Moran D.A.P."/>
            <person name="Shinohara A."/>
            <person name="Yoshida Y."/>
            <person name="Fujiwara M."/>
            <person name="Mori M."/>
            <person name="Tomita M."/>
            <person name="Arakawa K."/>
        </authorList>
    </citation>
    <scope>NUCLEOTIDE SEQUENCE [LARGE SCALE GENOMIC DNA]</scope>
</reference>
<feature type="signal peptide" evidence="2">
    <location>
        <begin position="1"/>
        <end position="18"/>
    </location>
</feature>
<organism evidence="3 4">
    <name type="scientific">Araneus ventricosus</name>
    <name type="common">Orbweaver spider</name>
    <name type="synonym">Epeira ventricosa</name>
    <dbReference type="NCBI Taxonomy" id="182803"/>
    <lineage>
        <taxon>Eukaryota</taxon>
        <taxon>Metazoa</taxon>
        <taxon>Ecdysozoa</taxon>
        <taxon>Arthropoda</taxon>
        <taxon>Chelicerata</taxon>
        <taxon>Arachnida</taxon>
        <taxon>Araneae</taxon>
        <taxon>Araneomorphae</taxon>
        <taxon>Entelegynae</taxon>
        <taxon>Araneoidea</taxon>
        <taxon>Araneidae</taxon>
        <taxon>Araneus</taxon>
    </lineage>
</organism>
<sequence length="135" mass="15567">MFYRTLWCRLLLLKSAESYHPLLAKKLVDHSGTNPIQRSRIRTRGRIRLRSPDPHESETRNVSFLFVRLVSHAVHYENPDPRIRSRVNEIPLLASHLSVRGRGGLVVRSRLWDRRVPGSKPDSTEDPPCMGPVAR</sequence>
<evidence type="ECO:0000256" key="2">
    <source>
        <dbReference type="SAM" id="SignalP"/>
    </source>
</evidence>
<feature type="region of interest" description="Disordered" evidence="1">
    <location>
        <begin position="116"/>
        <end position="135"/>
    </location>
</feature>
<dbReference type="Proteomes" id="UP000499080">
    <property type="component" value="Unassembled WGS sequence"/>
</dbReference>
<name>A0A4Y2BFH5_ARAVE</name>